<name>A0A438GDB2_VITVI</name>
<dbReference type="InterPro" id="IPR001245">
    <property type="entry name" value="Ser-Thr/Tyr_kinase_cat_dom"/>
</dbReference>
<dbReference type="InterPro" id="IPR051824">
    <property type="entry name" value="LRR_Rcpt-Like_S/T_Kinase"/>
</dbReference>
<feature type="binding site" evidence="2">
    <location>
        <position position="72"/>
    </location>
    <ligand>
        <name>ATP</name>
        <dbReference type="ChEBI" id="CHEBI:30616"/>
    </ligand>
</feature>
<sequence>MEVAIQGRKWPITKETSVDIKISLSEKLVVTMSYEEVYRATNGFSQDNVVGTGDTGTTYKAALPDGLLLAVKSMDTERVLVYKFMSNGNLFDLLHRMQVKDRVLDWPLRVKIAVGLARGLAWLHCNRNFQVCHHNISSKCILLDQNFDPKISNFGGARLMNSNHKGSNGSSFLNGEAPEHKDVYGFGIVLLELVTGEEPSKVTSQLGVCSFGFYEAIGKSLIGQGYDGEIFQFLRVAGSCIRPIQDGRPTMLDVYKTLRAAGERHSQLTDDSDFDSDASTQTVISATNTSYRNKQMGAEITEEIE</sequence>
<dbReference type="PROSITE" id="PS50011">
    <property type="entry name" value="PROTEIN_KINASE_DOM"/>
    <property type="match status" value="1"/>
</dbReference>
<dbReference type="InterPro" id="IPR000719">
    <property type="entry name" value="Prot_kinase_dom"/>
</dbReference>
<comment type="subcellular location">
    <subcellularLocation>
        <location evidence="1">Membrane</location>
        <topology evidence="1">Single-pass type I membrane protein</topology>
    </subcellularLocation>
</comment>
<dbReference type="InterPro" id="IPR011009">
    <property type="entry name" value="Kinase-like_dom_sf"/>
</dbReference>
<keyword evidence="4" id="KW-0808">Transferase</keyword>
<dbReference type="Pfam" id="PF07714">
    <property type="entry name" value="PK_Tyr_Ser-Thr"/>
    <property type="match status" value="1"/>
</dbReference>
<dbReference type="EMBL" id="QGNW01000470">
    <property type="protein sequence ID" value="RVW70194.1"/>
    <property type="molecule type" value="Genomic_DNA"/>
</dbReference>
<dbReference type="InterPro" id="IPR017441">
    <property type="entry name" value="Protein_kinase_ATP_BS"/>
</dbReference>
<dbReference type="AlphaFoldDB" id="A0A438GDB2"/>
<dbReference type="Gene3D" id="3.30.200.20">
    <property type="entry name" value="Phosphorylase Kinase, domain 1"/>
    <property type="match status" value="1"/>
</dbReference>
<feature type="domain" description="Protein kinase" evidence="3">
    <location>
        <begin position="1"/>
        <end position="268"/>
    </location>
</feature>
<keyword evidence="4" id="KW-0675">Receptor</keyword>
<evidence type="ECO:0000313" key="5">
    <source>
        <dbReference type="Proteomes" id="UP000288805"/>
    </source>
</evidence>
<evidence type="ECO:0000259" key="3">
    <source>
        <dbReference type="PROSITE" id="PS50011"/>
    </source>
</evidence>
<dbReference type="OrthoDB" id="1271389at2759"/>
<organism evidence="4 5">
    <name type="scientific">Vitis vinifera</name>
    <name type="common">Grape</name>
    <dbReference type="NCBI Taxonomy" id="29760"/>
    <lineage>
        <taxon>Eukaryota</taxon>
        <taxon>Viridiplantae</taxon>
        <taxon>Streptophyta</taxon>
        <taxon>Embryophyta</taxon>
        <taxon>Tracheophyta</taxon>
        <taxon>Spermatophyta</taxon>
        <taxon>Magnoliopsida</taxon>
        <taxon>eudicotyledons</taxon>
        <taxon>Gunneridae</taxon>
        <taxon>Pentapetalae</taxon>
        <taxon>rosids</taxon>
        <taxon>Vitales</taxon>
        <taxon>Vitaceae</taxon>
        <taxon>Viteae</taxon>
        <taxon>Vitis</taxon>
    </lineage>
</organism>
<keyword evidence="2" id="KW-0547">Nucleotide-binding</keyword>
<protein>
    <submittedName>
        <fullName evidence="4">Leucine-rich repeat receptor-like protein kinase</fullName>
    </submittedName>
</protein>
<dbReference type="Gene3D" id="1.10.510.10">
    <property type="entry name" value="Transferase(Phosphotransferase) domain 1"/>
    <property type="match status" value="1"/>
</dbReference>
<dbReference type="GO" id="GO:0005524">
    <property type="term" value="F:ATP binding"/>
    <property type="evidence" value="ECO:0007669"/>
    <property type="project" value="UniProtKB-UniRule"/>
</dbReference>
<evidence type="ECO:0000256" key="1">
    <source>
        <dbReference type="ARBA" id="ARBA00004479"/>
    </source>
</evidence>
<gene>
    <name evidence="4" type="primary">VvCHDp000024_9</name>
    <name evidence="4" type="ORF">CK203_051498</name>
</gene>
<evidence type="ECO:0000313" key="4">
    <source>
        <dbReference type="EMBL" id="RVW70194.1"/>
    </source>
</evidence>
<keyword evidence="4" id="KW-0418">Kinase</keyword>
<proteinExistence type="predicted"/>
<dbReference type="SUPFAM" id="SSF56112">
    <property type="entry name" value="Protein kinase-like (PK-like)"/>
    <property type="match status" value="1"/>
</dbReference>
<dbReference type="PROSITE" id="PS00107">
    <property type="entry name" value="PROTEIN_KINASE_ATP"/>
    <property type="match status" value="1"/>
</dbReference>
<keyword evidence="2" id="KW-0067">ATP-binding</keyword>
<comment type="caution">
    <text evidence="4">The sequence shown here is derived from an EMBL/GenBank/DDBJ whole genome shotgun (WGS) entry which is preliminary data.</text>
</comment>
<accession>A0A438GDB2</accession>
<dbReference type="PANTHER" id="PTHR48006:SF88">
    <property type="entry name" value="LRR RECEPTOR-LIKE KINASE FAMILY PROTEIN"/>
    <property type="match status" value="1"/>
</dbReference>
<dbReference type="PANTHER" id="PTHR48006">
    <property type="entry name" value="LEUCINE-RICH REPEAT-CONTAINING PROTEIN DDB_G0281931-RELATED"/>
    <property type="match status" value="1"/>
</dbReference>
<dbReference type="Proteomes" id="UP000288805">
    <property type="component" value="Unassembled WGS sequence"/>
</dbReference>
<reference evidence="4 5" key="1">
    <citation type="journal article" date="2018" name="PLoS Genet.">
        <title>Population sequencing reveals clonal diversity and ancestral inbreeding in the grapevine cultivar Chardonnay.</title>
        <authorList>
            <person name="Roach M.J."/>
            <person name="Johnson D.L."/>
            <person name="Bohlmann J."/>
            <person name="van Vuuren H.J."/>
            <person name="Jones S.J."/>
            <person name="Pretorius I.S."/>
            <person name="Schmidt S.A."/>
            <person name="Borneman A.R."/>
        </authorList>
    </citation>
    <scope>NUCLEOTIDE SEQUENCE [LARGE SCALE GENOMIC DNA]</scope>
    <source>
        <strain evidence="5">cv. Chardonnay</strain>
        <tissue evidence="4">Leaf</tissue>
    </source>
</reference>
<dbReference type="GO" id="GO:0016020">
    <property type="term" value="C:membrane"/>
    <property type="evidence" value="ECO:0007669"/>
    <property type="project" value="UniProtKB-SubCell"/>
</dbReference>
<evidence type="ECO:0000256" key="2">
    <source>
        <dbReference type="PROSITE-ProRule" id="PRU10141"/>
    </source>
</evidence>
<dbReference type="GO" id="GO:0004672">
    <property type="term" value="F:protein kinase activity"/>
    <property type="evidence" value="ECO:0007669"/>
    <property type="project" value="InterPro"/>
</dbReference>